<evidence type="ECO:0000313" key="1">
    <source>
        <dbReference type="EMBL" id="CAI9300622.1"/>
    </source>
</evidence>
<gene>
    <name evidence="1" type="ORF">LSALG_LOCUS39246</name>
</gene>
<evidence type="ECO:0000313" key="2">
    <source>
        <dbReference type="Proteomes" id="UP001177003"/>
    </source>
</evidence>
<dbReference type="Proteomes" id="UP001177003">
    <property type="component" value="Chromosome 9"/>
</dbReference>
<keyword evidence="2" id="KW-1185">Reference proteome</keyword>
<accession>A0AA35ZZQ8</accession>
<organism evidence="1 2">
    <name type="scientific">Lactuca saligna</name>
    <name type="common">Willowleaf lettuce</name>
    <dbReference type="NCBI Taxonomy" id="75948"/>
    <lineage>
        <taxon>Eukaryota</taxon>
        <taxon>Viridiplantae</taxon>
        <taxon>Streptophyta</taxon>
        <taxon>Embryophyta</taxon>
        <taxon>Tracheophyta</taxon>
        <taxon>Spermatophyta</taxon>
        <taxon>Magnoliopsida</taxon>
        <taxon>eudicotyledons</taxon>
        <taxon>Gunneridae</taxon>
        <taxon>Pentapetalae</taxon>
        <taxon>asterids</taxon>
        <taxon>campanulids</taxon>
        <taxon>Asterales</taxon>
        <taxon>Asteraceae</taxon>
        <taxon>Cichorioideae</taxon>
        <taxon>Cichorieae</taxon>
        <taxon>Lactucinae</taxon>
        <taxon>Lactuca</taxon>
    </lineage>
</organism>
<dbReference type="AlphaFoldDB" id="A0AA35ZZQ8"/>
<sequence length="153" mass="17918">MTVRPPSFFPPIYPFNVILIEKRHNHIYIIVSHPLHQIAPSEIDSPPKTIGYRRHFRLGFLLKHKLTKYRQLPTSTSTSTSSHALTKLFPPDTLFVFNPPYRMVRMTKKKEKEEARLCHAAKSVNEHGTVHMIVPRSLRSCYPTIRWSIENFK</sequence>
<reference evidence="1" key="1">
    <citation type="submission" date="2023-04" db="EMBL/GenBank/DDBJ databases">
        <authorList>
            <person name="Vijverberg K."/>
            <person name="Xiong W."/>
            <person name="Schranz E."/>
        </authorList>
    </citation>
    <scope>NUCLEOTIDE SEQUENCE</scope>
</reference>
<proteinExistence type="predicted"/>
<dbReference type="EMBL" id="OX465085">
    <property type="protein sequence ID" value="CAI9300622.1"/>
    <property type="molecule type" value="Genomic_DNA"/>
</dbReference>
<protein>
    <submittedName>
        <fullName evidence="1">Uncharacterized protein</fullName>
    </submittedName>
</protein>
<name>A0AA35ZZQ8_LACSI</name>